<keyword evidence="5 9" id="KW-0812">Transmembrane</keyword>
<evidence type="ECO:0000256" key="9">
    <source>
        <dbReference type="RuleBase" id="RU003640"/>
    </source>
</evidence>
<evidence type="ECO:0000256" key="2">
    <source>
        <dbReference type="ARBA" id="ARBA00008472"/>
    </source>
</evidence>
<feature type="transmembrane region" description="Helical" evidence="9">
    <location>
        <begin position="57"/>
        <end position="79"/>
    </location>
</feature>
<dbReference type="AlphaFoldDB" id="A0A7G5XUL3"/>
<dbReference type="EMBL" id="MT063058">
    <property type="protein sequence ID" value="QNA49648.1"/>
    <property type="molecule type" value="Genomic_DNA"/>
</dbReference>
<accession>A0A7G5XUL3</accession>
<organism evidence="10">
    <name type="scientific">Syndesmis echinorum</name>
    <dbReference type="NCBI Taxonomy" id="2019369"/>
    <lineage>
        <taxon>Eukaryota</taxon>
        <taxon>Metazoa</taxon>
        <taxon>Spiralia</taxon>
        <taxon>Lophotrochozoa</taxon>
        <taxon>Platyhelminthes</taxon>
        <taxon>Rhabditophora</taxon>
        <taxon>Rhabdocoela</taxon>
        <taxon>Dalyellioida</taxon>
        <taxon>Umagillidae</taxon>
        <taxon>Syndesmis</taxon>
    </lineage>
</organism>
<gene>
    <name evidence="10" type="primary">nad3</name>
</gene>
<feature type="transmembrane region" description="Helical" evidence="9">
    <location>
        <begin position="6"/>
        <end position="23"/>
    </location>
</feature>
<evidence type="ECO:0000256" key="4">
    <source>
        <dbReference type="ARBA" id="ARBA00022448"/>
    </source>
</evidence>
<keyword evidence="6 9" id="KW-1133">Transmembrane helix</keyword>
<feature type="transmembrane region" description="Helical" evidence="9">
    <location>
        <begin position="85"/>
        <end position="104"/>
    </location>
</feature>
<evidence type="ECO:0000256" key="6">
    <source>
        <dbReference type="ARBA" id="ARBA00022989"/>
    </source>
</evidence>
<geneLocation type="mitochondrion" evidence="10"/>
<dbReference type="InterPro" id="IPR038430">
    <property type="entry name" value="NDAH_ubi_oxred_su3_sf"/>
</dbReference>
<comment type="subcellular location">
    <subcellularLocation>
        <location evidence="1">Membrane</location>
    </subcellularLocation>
    <subcellularLocation>
        <location evidence="9">Mitochondrion membrane</location>
        <topology evidence="9">Multi-pass membrane protein</topology>
    </subcellularLocation>
</comment>
<keyword evidence="4 9" id="KW-0813">Transport</keyword>
<evidence type="ECO:0000256" key="7">
    <source>
        <dbReference type="ARBA" id="ARBA00023136"/>
    </source>
</evidence>
<dbReference type="Pfam" id="PF00507">
    <property type="entry name" value="Oxidored_q4"/>
    <property type="match status" value="1"/>
</dbReference>
<keyword evidence="7 9" id="KW-0472">Membrane</keyword>
<reference evidence="10" key="1">
    <citation type="journal article" date="2020" name="Int. J. Biol. Macromol.">
        <title>The first mitochondrial genomes of endosymbiotic rhabdocoels illustrate evolutionary relaxation of atp8 and genome plasticity in flatworms.</title>
        <authorList>
            <person name="Monnens M."/>
            <person name="Thijs S."/>
            <person name="Briscoe A.G."/>
            <person name="Clark M."/>
            <person name="Frost E.J."/>
            <person name="Littlewood D.T.J."/>
            <person name="Sewell M."/>
            <person name="Smeets K."/>
            <person name="Artois T."/>
            <person name="Vanhove M.P.M."/>
        </authorList>
    </citation>
    <scope>NUCLEOTIDE SEQUENCE</scope>
    <source>
        <strain evidence="10">DH_10</strain>
    </source>
</reference>
<keyword evidence="9" id="KW-0249">Electron transport</keyword>
<keyword evidence="9" id="KW-0520">NAD</keyword>
<evidence type="ECO:0000256" key="8">
    <source>
        <dbReference type="ARBA" id="ARBA00049551"/>
    </source>
</evidence>
<protein>
    <recommendedName>
        <fullName evidence="3 9">NADH-ubiquinone oxidoreductase chain 3</fullName>
        <ecNumber evidence="9">7.1.1.2</ecNumber>
    </recommendedName>
</protein>
<sequence>MVLVIIGFFVSILVVVGILWFLWSSGFSELWLREKTSHFECGLEVKGKARVPLSVRFFFFLLLFLVFDVEISFLIYYFFQVGNYFVLNVEVVLGFFIIVMLGLVEEWRRGCLA</sequence>
<keyword evidence="9" id="KW-0830">Ubiquinone</keyword>
<dbReference type="PANTHER" id="PTHR11058">
    <property type="entry name" value="NADH-UBIQUINONE OXIDOREDUCTASE CHAIN 3"/>
    <property type="match status" value="1"/>
</dbReference>
<evidence type="ECO:0000313" key="10">
    <source>
        <dbReference type="EMBL" id="QNA49648.1"/>
    </source>
</evidence>
<comment type="catalytic activity">
    <reaction evidence="8 9">
        <text>a ubiquinone + NADH + 5 H(+)(in) = a ubiquinol + NAD(+) + 4 H(+)(out)</text>
        <dbReference type="Rhea" id="RHEA:29091"/>
        <dbReference type="Rhea" id="RHEA-COMP:9565"/>
        <dbReference type="Rhea" id="RHEA-COMP:9566"/>
        <dbReference type="ChEBI" id="CHEBI:15378"/>
        <dbReference type="ChEBI" id="CHEBI:16389"/>
        <dbReference type="ChEBI" id="CHEBI:17976"/>
        <dbReference type="ChEBI" id="CHEBI:57540"/>
        <dbReference type="ChEBI" id="CHEBI:57945"/>
        <dbReference type="EC" id="7.1.1.2"/>
    </reaction>
</comment>
<dbReference type="Gene3D" id="1.20.58.1610">
    <property type="entry name" value="NADH:ubiquinone/plastoquinone oxidoreductase, chain 3"/>
    <property type="match status" value="1"/>
</dbReference>
<dbReference type="EC" id="7.1.1.2" evidence="9"/>
<dbReference type="GO" id="GO:0031966">
    <property type="term" value="C:mitochondrial membrane"/>
    <property type="evidence" value="ECO:0007669"/>
    <property type="project" value="UniProtKB-SubCell"/>
</dbReference>
<keyword evidence="9" id="KW-1278">Translocase</keyword>
<dbReference type="InterPro" id="IPR000440">
    <property type="entry name" value="NADH_UbQ/plastoQ_OxRdtase_su3"/>
</dbReference>
<comment type="function">
    <text evidence="9">Core subunit of the mitochondrial membrane respiratory chain NADH dehydrogenase (Complex I) which catalyzes electron transfer from NADH through the respiratory chain, using ubiquinone as an electron acceptor. Essential for the catalytic activity of complex I.</text>
</comment>
<name>A0A7G5XUL3_9PLAT</name>
<evidence type="ECO:0000256" key="5">
    <source>
        <dbReference type="ARBA" id="ARBA00022692"/>
    </source>
</evidence>
<evidence type="ECO:0000256" key="1">
    <source>
        <dbReference type="ARBA" id="ARBA00004370"/>
    </source>
</evidence>
<keyword evidence="9 10" id="KW-0496">Mitochondrion</keyword>
<evidence type="ECO:0000256" key="3">
    <source>
        <dbReference type="ARBA" id="ARBA00021007"/>
    </source>
</evidence>
<dbReference type="GO" id="GO:0030964">
    <property type="term" value="C:NADH dehydrogenase complex"/>
    <property type="evidence" value="ECO:0007669"/>
    <property type="project" value="TreeGrafter"/>
</dbReference>
<proteinExistence type="inferred from homology"/>
<dbReference type="GO" id="GO:0008137">
    <property type="term" value="F:NADH dehydrogenase (ubiquinone) activity"/>
    <property type="evidence" value="ECO:0007669"/>
    <property type="project" value="UniProtKB-UniRule"/>
</dbReference>
<comment type="similarity">
    <text evidence="2 9">Belongs to the complex I subunit 3 family.</text>
</comment>
<keyword evidence="9" id="KW-0679">Respiratory chain</keyword>
<dbReference type="PANTHER" id="PTHR11058:SF9">
    <property type="entry name" value="NADH-UBIQUINONE OXIDOREDUCTASE CHAIN 3"/>
    <property type="match status" value="1"/>
</dbReference>